<dbReference type="GO" id="GO:0006367">
    <property type="term" value="P:transcription initiation at RNA polymerase II promoter"/>
    <property type="evidence" value="ECO:0007669"/>
    <property type="project" value="InterPro"/>
</dbReference>
<sequence>MANSAKDFYMKVVNEVIEKNRQQFINESVSEDVLEKLKKIWEEKINEKLTPEVDTRYKDHNQYADPNFMMQQRPGQIGYWPSYPLQFMSYQQNYIMNMNMNMRGGYGYPGYVPPPISSGNQSAFHPPAQLQLGKREDHRESSIDQRKAKRPKYDNNDGNSDDEYDEEEEQDEDEALFKQLQPDQQQQQNQQQQASLSAQSDAKTNQKIPAQNGNGSAAPANHLQQSLPVKSENQNQSDQRQSLPFGALEEEKSANQNIFRVEPPQPQEQQDNDSDEEDEDDDIEQKIKNEPKDYIAAQYEKVQRTKQKYKCTFKDVIVHINNKDFVLKKLKADIFY</sequence>
<dbReference type="SMART" id="SM01371">
    <property type="entry name" value="TFIIA"/>
    <property type="match status" value="1"/>
</dbReference>
<dbReference type="SUPFAM" id="SSF50784">
    <property type="entry name" value="Transcription factor IIA (TFIIA), beta-barrel domain"/>
    <property type="match status" value="1"/>
</dbReference>
<comment type="subcellular location">
    <subcellularLocation>
        <location evidence="1">Nucleus</location>
    </subcellularLocation>
</comment>
<accession>A0A078AMR6</accession>
<dbReference type="GO" id="GO:0003743">
    <property type="term" value="F:translation initiation factor activity"/>
    <property type="evidence" value="ECO:0007669"/>
    <property type="project" value="UniProtKB-KW"/>
</dbReference>
<evidence type="ECO:0000256" key="3">
    <source>
        <dbReference type="ARBA" id="ARBA00023163"/>
    </source>
</evidence>
<feature type="compositionally biased region" description="Low complexity" evidence="5">
    <location>
        <begin position="179"/>
        <end position="202"/>
    </location>
</feature>
<dbReference type="SUPFAM" id="SSF47396">
    <property type="entry name" value="Transcription factor IIA (TFIIA), alpha-helical domain"/>
    <property type="match status" value="1"/>
</dbReference>
<evidence type="ECO:0000256" key="2">
    <source>
        <dbReference type="ARBA" id="ARBA00010059"/>
    </source>
</evidence>
<reference evidence="6 7" key="1">
    <citation type="submission" date="2014-06" db="EMBL/GenBank/DDBJ databases">
        <authorList>
            <person name="Swart Estienne"/>
        </authorList>
    </citation>
    <scope>NUCLEOTIDE SEQUENCE [LARGE SCALE GENOMIC DNA]</scope>
    <source>
        <strain evidence="6 7">130c</strain>
    </source>
</reference>
<proteinExistence type="inferred from homology"/>
<dbReference type="OrthoDB" id="6275927at2759"/>
<feature type="region of interest" description="Disordered" evidence="5">
    <location>
        <begin position="117"/>
        <end position="292"/>
    </location>
</feature>
<dbReference type="Gene3D" id="1.10.287.100">
    <property type="match status" value="1"/>
</dbReference>
<feature type="compositionally biased region" description="Acidic residues" evidence="5">
    <location>
        <begin position="270"/>
        <end position="283"/>
    </location>
</feature>
<dbReference type="InParanoid" id="A0A078AMR6"/>
<feature type="compositionally biased region" description="Polar residues" evidence="5">
    <location>
        <begin position="222"/>
        <end position="242"/>
    </location>
</feature>
<dbReference type="PANTHER" id="PTHR12694:SF8">
    <property type="entry name" value="TRANSCRIPTION INITIATION FACTOR IIA SUBUNIT 1"/>
    <property type="match status" value="1"/>
</dbReference>
<dbReference type="Pfam" id="PF03153">
    <property type="entry name" value="TFIIA"/>
    <property type="match status" value="1"/>
</dbReference>
<evidence type="ECO:0000256" key="1">
    <source>
        <dbReference type="ARBA" id="ARBA00004123"/>
    </source>
</evidence>
<feature type="compositionally biased region" description="Basic and acidic residues" evidence="5">
    <location>
        <begin position="133"/>
        <end position="155"/>
    </location>
</feature>
<gene>
    <name evidence="6" type="primary">Contig3465.g3706</name>
    <name evidence="6" type="ORF">STYLEM_11705</name>
</gene>
<evidence type="ECO:0000256" key="5">
    <source>
        <dbReference type="SAM" id="MobiDB-lite"/>
    </source>
</evidence>
<keyword evidence="6" id="KW-0396">Initiation factor</keyword>
<dbReference type="PANTHER" id="PTHR12694">
    <property type="entry name" value="TRANSCRIPTION INITIATION FACTOR IIA SUBUNIT 1"/>
    <property type="match status" value="1"/>
</dbReference>
<evidence type="ECO:0000313" key="7">
    <source>
        <dbReference type="Proteomes" id="UP000039865"/>
    </source>
</evidence>
<keyword evidence="3" id="KW-0804">Transcription</keyword>
<comment type="similarity">
    <text evidence="2">Belongs to the TFIIA subunit 1 family.</text>
</comment>
<dbReference type="AlphaFoldDB" id="A0A078AMR6"/>
<evidence type="ECO:0000313" key="6">
    <source>
        <dbReference type="EMBL" id="CDW82672.1"/>
    </source>
</evidence>
<dbReference type="Proteomes" id="UP000039865">
    <property type="component" value="Unassembled WGS sequence"/>
</dbReference>
<name>A0A078AMR6_STYLE</name>
<keyword evidence="4" id="KW-0539">Nucleus</keyword>
<dbReference type="Gene3D" id="2.30.18.10">
    <property type="entry name" value="Transcription factor IIA (TFIIA), beta-barrel domain"/>
    <property type="match status" value="1"/>
</dbReference>
<keyword evidence="7" id="KW-1185">Reference proteome</keyword>
<protein>
    <submittedName>
        <fullName evidence="6">Transcription initiation factor iia large subunit-like</fullName>
    </submittedName>
</protein>
<feature type="compositionally biased region" description="Acidic residues" evidence="5">
    <location>
        <begin position="159"/>
        <end position="174"/>
    </location>
</feature>
<dbReference type="GO" id="GO:0005672">
    <property type="term" value="C:transcription factor TFIIA complex"/>
    <property type="evidence" value="ECO:0007669"/>
    <property type="project" value="InterPro"/>
</dbReference>
<organism evidence="6 7">
    <name type="scientific">Stylonychia lemnae</name>
    <name type="common">Ciliate</name>
    <dbReference type="NCBI Taxonomy" id="5949"/>
    <lineage>
        <taxon>Eukaryota</taxon>
        <taxon>Sar</taxon>
        <taxon>Alveolata</taxon>
        <taxon>Ciliophora</taxon>
        <taxon>Intramacronucleata</taxon>
        <taxon>Spirotrichea</taxon>
        <taxon>Stichotrichia</taxon>
        <taxon>Sporadotrichida</taxon>
        <taxon>Oxytrichidae</taxon>
        <taxon>Stylonychinae</taxon>
        <taxon>Stylonychia</taxon>
    </lineage>
</organism>
<evidence type="ECO:0000256" key="4">
    <source>
        <dbReference type="ARBA" id="ARBA00023242"/>
    </source>
</evidence>
<dbReference type="InterPro" id="IPR004855">
    <property type="entry name" value="TFIIA_asu/bsu"/>
</dbReference>
<dbReference type="InterPro" id="IPR009088">
    <property type="entry name" value="TFIIA_b-brl"/>
</dbReference>
<dbReference type="EMBL" id="CCKQ01011133">
    <property type="protein sequence ID" value="CDW82672.1"/>
    <property type="molecule type" value="Genomic_DNA"/>
</dbReference>
<keyword evidence="6" id="KW-0648">Protein biosynthesis</keyword>
<feature type="compositionally biased region" description="Polar residues" evidence="5">
    <location>
        <begin position="203"/>
        <end position="215"/>
    </location>
</feature>